<reference evidence="2" key="1">
    <citation type="submission" date="2023-01" db="EMBL/GenBank/DDBJ databases">
        <title>Human gut microbiome strain richness.</title>
        <authorList>
            <person name="Chen-Liaw A."/>
        </authorList>
    </citation>
    <scope>NUCLEOTIDE SEQUENCE</scope>
    <source>
        <strain evidence="2">D59st1_B8_D59t2_181005</strain>
    </source>
</reference>
<evidence type="ECO:0000256" key="1">
    <source>
        <dbReference type="SAM" id="Phobius"/>
    </source>
</evidence>
<dbReference type="Proteomes" id="UP001211421">
    <property type="component" value="Unassembled WGS sequence"/>
</dbReference>
<accession>A0AAW6DSF4</accession>
<dbReference type="EMBL" id="JAQMLS010000002">
    <property type="protein sequence ID" value="MDB8741083.1"/>
    <property type="molecule type" value="Genomic_DNA"/>
</dbReference>
<sequence length="197" mass="23144">MKTKLLKHKKVLIVIGIIIVIFVLFNIFKPQIAKAVLNDDEQHILALVQKVERCAKGSSIGDDFNVYKKVNDYGDSKTICYFVTYEIEDGLITRCSVQHDSSESLSEAQKYIYCDFWGTRKMLKKYDLLKHKRKTIGLDENREWSRSYPYEYIDSTIDAHENKHKEVDRMLGKLNSYLIDDDYEELDISLWKIKLFA</sequence>
<evidence type="ECO:0008006" key="4">
    <source>
        <dbReference type="Google" id="ProtNLM"/>
    </source>
</evidence>
<proteinExistence type="predicted"/>
<keyword evidence="1" id="KW-0472">Membrane</keyword>
<gene>
    <name evidence="2" type="ORF">PNV70_03250</name>
</gene>
<comment type="caution">
    <text evidence="2">The sequence shown here is derived from an EMBL/GenBank/DDBJ whole genome shotgun (WGS) entry which is preliminary data.</text>
</comment>
<evidence type="ECO:0000313" key="3">
    <source>
        <dbReference type="Proteomes" id="UP001211421"/>
    </source>
</evidence>
<keyword evidence="1" id="KW-0812">Transmembrane</keyword>
<name>A0AAW6DSF4_9FIRM</name>
<keyword evidence="1" id="KW-1133">Transmembrane helix</keyword>
<dbReference type="AlphaFoldDB" id="A0AAW6DSF4"/>
<feature type="transmembrane region" description="Helical" evidence="1">
    <location>
        <begin position="12"/>
        <end position="28"/>
    </location>
</feature>
<evidence type="ECO:0000313" key="2">
    <source>
        <dbReference type="EMBL" id="MDB8741083.1"/>
    </source>
</evidence>
<dbReference type="RefSeq" id="WP_195551115.1">
    <property type="nucleotide sequence ID" value="NZ_JADMNX010000002.1"/>
</dbReference>
<organism evidence="2 3">
    <name type="scientific">Ruminococcus bicirculans</name>
    <name type="common">ex Wegman et al. 2014</name>
    <dbReference type="NCBI Taxonomy" id="1160721"/>
    <lineage>
        <taxon>Bacteria</taxon>
        <taxon>Bacillati</taxon>
        <taxon>Bacillota</taxon>
        <taxon>Clostridia</taxon>
        <taxon>Eubacteriales</taxon>
        <taxon>Oscillospiraceae</taxon>
        <taxon>Ruminococcus</taxon>
    </lineage>
</organism>
<protein>
    <recommendedName>
        <fullName evidence="4">Secreted protein</fullName>
    </recommendedName>
</protein>